<accession>A0A563EWN7</accession>
<proteinExistence type="predicted"/>
<evidence type="ECO:0000313" key="3">
    <source>
        <dbReference type="Proteomes" id="UP000316639"/>
    </source>
</evidence>
<dbReference type="AlphaFoldDB" id="A0A563EWN7"/>
<dbReference type="OrthoDB" id="4375332at2"/>
<sequence>MRFAALAVALLFLGAGTADAAAIRGWRQVDRTTVSRTLADEGLGTNKSVVYYRGNAGIPQPIKDEGWGHIGDTDAIRGHVFDAYQWTKDTSRTTKMFLVTLPDGRSFKYEHELEPGEPSLNANSFVTVSPDGQWLVAGTLEKVQELFVFPAPVLNPRVPAGGGKLPLVGRIKLDRPVRSVQGCDFINAVRILCGTSDNFNDLFPTSMSFLQLDLAGPVRGGDNRARIQRLGQVPMDGTCTGSFVTEGVDYDVATGLLRMSVNLPTPCSAETAVYTFRRR</sequence>
<protein>
    <recommendedName>
        <fullName evidence="4">Secreted protein</fullName>
    </recommendedName>
</protein>
<dbReference type="EMBL" id="VOBR01000007">
    <property type="protein sequence ID" value="TWP51891.1"/>
    <property type="molecule type" value="Genomic_DNA"/>
</dbReference>
<keyword evidence="3" id="KW-1185">Reference proteome</keyword>
<reference evidence="2 3" key="1">
    <citation type="submission" date="2019-07" db="EMBL/GenBank/DDBJ databases">
        <title>Lentzea xizangensis sp. nov., isolated from Qinghai-Tibetan Plateau Soils.</title>
        <authorList>
            <person name="Huang J."/>
        </authorList>
    </citation>
    <scope>NUCLEOTIDE SEQUENCE [LARGE SCALE GENOMIC DNA]</scope>
    <source>
        <strain evidence="2 3">FXJ1.1311</strain>
    </source>
</reference>
<evidence type="ECO:0000256" key="1">
    <source>
        <dbReference type="SAM" id="SignalP"/>
    </source>
</evidence>
<evidence type="ECO:0000313" key="2">
    <source>
        <dbReference type="EMBL" id="TWP51891.1"/>
    </source>
</evidence>
<feature type="signal peptide" evidence="1">
    <location>
        <begin position="1"/>
        <end position="20"/>
    </location>
</feature>
<keyword evidence="1" id="KW-0732">Signal</keyword>
<comment type="caution">
    <text evidence="2">The sequence shown here is derived from an EMBL/GenBank/DDBJ whole genome shotgun (WGS) entry which is preliminary data.</text>
</comment>
<gene>
    <name evidence="2" type="ORF">FKR81_13670</name>
</gene>
<organism evidence="2 3">
    <name type="scientific">Lentzea tibetensis</name>
    <dbReference type="NCBI Taxonomy" id="2591470"/>
    <lineage>
        <taxon>Bacteria</taxon>
        <taxon>Bacillati</taxon>
        <taxon>Actinomycetota</taxon>
        <taxon>Actinomycetes</taxon>
        <taxon>Pseudonocardiales</taxon>
        <taxon>Pseudonocardiaceae</taxon>
        <taxon>Lentzea</taxon>
    </lineage>
</organism>
<dbReference type="Proteomes" id="UP000316639">
    <property type="component" value="Unassembled WGS sequence"/>
</dbReference>
<dbReference type="RefSeq" id="WP_146351767.1">
    <property type="nucleotide sequence ID" value="NZ_VOBR01000007.1"/>
</dbReference>
<feature type="chain" id="PRO_5022140586" description="Secreted protein" evidence="1">
    <location>
        <begin position="21"/>
        <end position="279"/>
    </location>
</feature>
<name>A0A563EWN7_9PSEU</name>
<evidence type="ECO:0008006" key="4">
    <source>
        <dbReference type="Google" id="ProtNLM"/>
    </source>
</evidence>